<dbReference type="Proteomes" id="UP001239111">
    <property type="component" value="Chromosome 4"/>
</dbReference>
<comment type="caution">
    <text evidence="1">The sequence shown here is derived from an EMBL/GenBank/DDBJ whole genome shotgun (WGS) entry which is preliminary data.</text>
</comment>
<protein>
    <submittedName>
        <fullName evidence="1">Uncharacterized protein</fullName>
    </submittedName>
</protein>
<accession>A0ACC2NBS7</accession>
<keyword evidence="2" id="KW-1185">Reference proteome</keyword>
<evidence type="ECO:0000313" key="1">
    <source>
        <dbReference type="EMBL" id="KAJ8668620.1"/>
    </source>
</evidence>
<dbReference type="EMBL" id="CM056744">
    <property type="protein sequence ID" value="KAJ8668620.1"/>
    <property type="molecule type" value="Genomic_DNA"/>
</dbReference>
<reference evidence="1" key="1">
    <citation type="submission" date="2023-04" db="EMBL/GenBank/DDBJ databases">
        <title>A chromosome-level genome assembly of the parasitoid wasp Eretmocerus hayati.</title>
        <authorList>
            <person name="Zhong Y."/>
            <person name="Liu S."/>
            <person name="Liu Y."/>
        </authorList>
    </citation>
    <scope>NUCLEOTIDE SEQUENCE</scope>
    <source>
        <strain evidence="1">ZJU_SS_LIU_2023</strain>
    </source>
</reference>
<name>A0ACC2NBS7_9HYME</name>
<gene>
    <name evidence="1" type="ORF">QAD02_010283</name>
</gene>
<proteinExistence type="predicted"/>
<evidence type="ECO:0000313" key="2">
    <source>
        <dbReference type="Proteomes" id="UP001239111"/>
    </source>
</evidence>
<organism evidence="1 2">
    <name type="scientific">Eretmocerus hayati</name>
    <dbReference type="NCBI Taxonomy" id="131215"/>
    <lineage>
        <taxon>Eukaryota</taxon>
        <taxon>Metazoa</taxon>
        <taxon>Ecdysozoa</taxon>
        <taxon>Arthropoda</taxon>
        <taxon>Hexapoda</taxon>
        <taxon>Insecta</taxon>
        <taxon>Pterygota</taxon>
        <taxon>Neoptera</taxon>
        <taxon>Endopterygota</taxon>
        <taxon>Hymenoptera</taxon>
        <taxon>Apocrita</taxon>
        <taxon>Proctotrupomorpha</taxon>
        <taxon>Chalcidoidea</taxon>
        <taxon>Aphelinidae</taxon>
        <taxon>Aphelininae</taxon>
        <taxon>Eretmocerus</taxon>
    </lineage>
</organism>
<sequence>MSVAPKSDEESVCSSDGDGYFSSEPNYHPKIPENSLYLQDSIRHVAFKIPTSLDVIRWVIVVPQVSDQLLCKTRVHGRILHGGKSFDTEMTFRKLVLCSVLVTWVTFGACQNANQKHDHSWKKKVKGPMMNPGCRPKKCPFIDHAYLHGFCGGELTDFMADVTTRLIESCDISEACSRSGKPDIPPTNEFDFIVVGAGVAGSVLARRLSDNNWSVLLLEAGPEEPTIASVPGFAFHSIGSDLDWRYKTKNTTKPKFCRDHHGECSWPRGKMVGGTGAMNGMMYIRGHPSIYDQWADMGNPGWCYDEIKKYFEKAENRQNDGKFGGRKDPKQHPLYLGKFNHRPAFADDILKAAKEMGYKTDGAQAGIEPGVMIPEFTTKNGMRNSPAKAYLRPVAERKNLVVMTGAHVAKVLTSLNSREYVARGVEVIDQSKNRRKFTSRKEVILSAGAIGSPQILLLSGIGPKGDLQKVGIPVVKHLPGVGRNLQNHVSIGIGMTIEADNHQPLTTKTFNDYTKNKNGPLASTGLSQVTAFFRSKYSKDGVPDIQSFFDGFPLGCPKTGSTSECIDEHDAKCSAVHHITARPTTAITRSKGYLKLKSKDPLEYPEIHPNYFSDSRDIKILIDGIHKILNFTNTLTMKNRKMKLDHKNHHLCPSPKYKVGTDEYWECFIRADTGPENHQVGTCQMGPAKNKDSVVNHELKVHGVHGLRVADASIFPIITNANTMAPTIMVAEKAADMISKEWQRKSSESLGSTNRHQFEHGSIVAPPEPPQRPPLYHIFPQVSHIPLFSPQIHPINDDRIAFPDALPSGPHTYYHTMDIPGGYPTEPLYSGISQDNWLENPSNPYNEGEYYPHRY</sequence>